<dbReference type="RefSeq" id="WP_156494705.1">
    <property type="nucleotide sequence ID" value="NZ_CAJFZW010000046.1"/>
</dbReference>
<comment type="caution">
    <text evidence="1">The sequence shown here is derived from an EMBL/GenBank/DDBJ whole genome shotgun (WGS) entry which is preliminary data.</text>
</comment>
<dbReference type="EMBL" id="JACHOQ010000016">
    <property type="protein sequence ID" value="MBB5741457.1"/>
    <property type="molecule type" value="Genomic_DNA"/>
</dbReference>
<keyword evidence="2" id="KW-1185">Reference proteome</keyword>
<protein>
    <submittedName>
        <fullName evidence="1">Uncharacterized protein</fullName>
    </submittedName>
</protein>
<evidence type="ECO:0000313" key="2">
    <source>
        <dbReference type="Proteomes" id="UP000527324"/>
    </source>
</evidence>
<accession>A0A7W9C9E9</accession>
<dbReference type="AlphaFoldDB" id="A0A7W9C9E9"/>
<proteinExistence type="predicted"/>
<reference evidence="1 2" key="1">
    <citation type="submission" date="2020-08" db="EMBL/GenBank/DDBJ databases">
        <title>Genomic Encyclopedia of Type Strains, Phase IV (KMG-IV): sequencing the most valuable type-strain genomes for metagenomic binning, comparative biology and taxonomic classification.</title>
        <authorList>
            <person name="Goeker M."/>
        </authorList>
    </citation>
    <scope>NUCLEOTIDE SEQUENCE [LARGE SCALE GENOMIC DNA]</scope>
    <source>
        <strain evidence="1 2">DSM 4731</strain>
    </source>
</reference>
<organism evidence="1 2">
    <name type="scientific">Brevundimonas aurantiaca</name>
    <dbReference type="NCBI Taxonomy" id="74316"/>
    <lineage>
        <taxon>Bacteria</taxon>
        <taxon>Pseudomonadati</taxon>
        <taxon>Pseudomonadota</taxon>
        <taxon>Alphaproteobacteria</taxon>
        <taxon>Caulobacterales</taxon>
        <taxon>Caulobacteraceae</taxon>
        <taxon>Brevundimonas</taxon>
    </lineage>
</organism>
<dbReference type="Proteomes" id="UP000527324">
    <property type="component" value="Unassembled WGS sequence"/>
</dbReference>
<gene>
    <name evidence="1" type="ORF">GGQ93_003200</name>
</gene>
<evidence type="ECO:0000313" key="1">
    <source>
        <dbReference type="EMBL" id="MBB5741457.1"/>
    </source>
</evidence>
<dbReference type="GeneID" id="94376322"/>
<name>A0A7W9C9E9_9CAUL</name>
<sequence length="88" mass="9274">MIVLRGPINSPQAAILAGMVPGNTLQVAVDRTGAAPVLVVERTPGVRAGSLTMANYLSVITCIDRGFDYEATIMTINGGIYDVRIARV</sequence>